<dbReference type="InterPro" id="IPR047211">
    <property type="entry name" value="POXB-like"/>
</dbReference>
<accession>A0ABS3XP98</accession>
<evidence type="ECO:0000256" key="3">
    <source>
        <dbReference type="RuleBase" id="RU362132"/>
    </source>
</evidence>
<dbReference type="InterPro" id="IPR047210">
    <property type="entry name" value="TPP_PYR_POXB-like"/>
</dbReference>
<name>A0ABS3XP98_9ACTN</name>
<keyword evidence="8" id="KW-1185">Reference proteome</keyword>
<evidence type="ECO:0000259" key="5">
    <source>
        <dbReference type="Pfam" id="PF02775"/>
    </source>
</evidence>
<dbReference type="InterPro" id="IPR000399">
    <property type="entry name" value="TPP-bd_CS"/>
</dbReference>
<evidence type="ECO:0000259" key="6">
    <source>
        <dbReference type="Pfam" id="PF02776"/>
    </source>
</evidence>
<keyword evidence="2 3" id="KW-0786">Thiamine pyrophosphate</keyword>
<reference evidence="7 8" key="1">
    <citation type="submission" date="2021-02" db="EMBL/GenBank/DDBJ databases">
        <title>Streptomyces spirodelae sp. nov., isolated from duckweed.</title>
        <authorList>
            <person name="Saimee Y."/>
            <person name="Duangmal K."/>
        </authorList>
    </citation>
    <scope>NUCLEOTIDE SEQUENCE [LARGE SCALE GENOMIC DNA]</scope>
    <source>
        <strain evidence="7 8">DSM 42105</strain>
    </source>
</reference>
<feature type="domain" description="Thiamine pyrophosphate enzyme TPP-binding" evidence="5">
    <location>
        <begin position="389"/>
        <end position="545"/>
    </location>
</feature>
<dbReference type="NCBIfam" id="NF006129">
    <property type="entry name" value="PRK08273.1"/>
    <property type="match status" value="1"/>
</dbReference>
<dbReference type="PANTHER" id="PTHR42981:SF2">
    <property type="entry name" value="PYRUVATE DEHYDROGENASE [UBIQUINONE]"/>
    <property type="match status" value="1"/>
</dbReference>
<gene>
    <name evidence="7" type="ORF">JW613_02740</name>
</gene>
<sequence length="601" mass="66057">MAQQVADYVLQRLREWGVHRVYGYPGDGINGMLGAFDRAKGDPEFIQTRHEEMAAFMACGHAKFTGEVGVCAATSGPGAIHLLNGLYDAKLDHQPVVAVVGQQKRLAQGTHYQQEVGLEQLFSDVSEFCQIVMHPGQMRHVLDRAFKTALTTRSVATVIIPEDIQESEAQPSPPKTHGSVYSSVGWSQPRVLPNKEELRKAADILNEGRKVAILIGQGAANAEAEVVEVAELLGAGVAKALLGREVVPDDLPFVTGPIGLLGSKASDDMIMNCDTLFMIGSSFPYAEWLPDEGQCKGVEIDIDGRMIGIRYPMDAHLVGDSKETLRELIPLLQRKEDRSWREQIEENIRTWNTVLEKRAAQTFDGKINPQAVAHQVSSMLPDGAILTADSGSATNWWARHIKLRKGMQASLSGTLATMGPGVPYAIAARFAYPDRPVIAFVGDGAFQMNGMNEMITVKRYAERMAGSPPLIFCVLNNQDLNQVTWEQRAMGGDPKYEGSQYLPDFPYAEYAELAGLRGIRCDDPKKVTSSWEEALAADRPVVLEFVVDNEIAPIPPHIMKEQGKKAAKAAVRDPERTGIATRGFRQKLTEVYENLPGRKHD</sequence>
<dbReference type="Gene3D" id="3.40.50.1220">
    <property type="entry name" value="TPP-binding domain"/>
    <property type="match status" value="1"/>
</dbReference>
<dbReference type="InterPro" id="IPR029035">
    <property type="entry name" value="DHS-like_NAD/FAD-binding_dom"/>
</dbReference>
<dbReference type="InterPro" id="IPR012000">
    <property type="entry name" value="Thiamin_PyroP_enz_cen_dom"/>
</dbReference>
<dbReference type="PROSITE" id="PS00187">
    <property type="entry name" value="TPP_ENZYMES"/>
    <property type="match status" value="1"/>
</dbReference>
<evidence type="ECO:0000313" key="8">
    <source>
        <dbReference type="Proteomes" id="UP000721954"/>
    </source>
</evidence>
<feature type="domain" description="Thiamine pyrophosphate enzyme N-terminal TPP-binding" evidence="6">
    <location>
        <begin position="4"/>
        <end position="116"/>
    </location>
</feature>
<comment type="caution">
    <text evidence="7">The sequence shown here is derived from an EMBL/GenBank/DDBJ whole genome shotgun (WGS) entry which is preliminary data.</text>
</comment>
<proteinExistence type="inferred from homology"/>
<evidence type="ECO:0000313" key="7">
    <source>
        <dbReference type="EMBL" id="MBO8197235.1"/>
    </source>
</evidence>
<dbReference type="Pfam" id="PF02776">
    <property type="entry name" value="TPP_enzyme_N"/>
    <property type="match status" value="1"/>
</dbReference>
<dbReference type="SUPFAM" id="SSF52518">
    <property type="entry name" value="Thiamin diphosphate-binding fold (THDP-binding)"/>
    <property type="match status" value="2"/>
</dbReference>
<dbReference type="GeneID" id="96257507"/>
<dbReference type="Proteomes" id="UP000721954">
    <property type="component" value="Unassembled WGS sequence"/>
</dbReference>
<dbReference type="Pfam" id="PF00205">
    <property type="entry name" value="TPP_enzyme_M"/>
    <property type="match status" value="1"/>
</dbReference>
<dbReference type="InterPro" id="IPR047212">
    <property type="entry name" value="TPP_POXB-like"/>
</dbReference>
<protein>
    <submittedName>
        <fullName evidence="7">Thiamine pyrophosphate-requiring protein</fullName>
    </submittedName>
</protein>
<dbReference type="Pfam" id="PF02775">
    <property type="entry name" value="TPP_enzyme_C"/>
    <property type="match status" value="1"/>
</dbReference>
<evidence type="ECO:0000259" key="4">
    <source>
        <dbReference type="Pfam" id="PF00205"/>
    </source>
</evidence>
<dbReference type="EMBL" id="JAFFZM010000001">
    <property type="protein sequence ID" value="MBO8197235.1"/>
    <property type="molecule type" value="Genomic_DNA"/>
</dbReference>
<dbReference type="SUPFAM" id="SSF52467">
    <property type="entry name" value="DHS-like NAD/FAD-binding domain"/>
    <property type="match status" value="1"/>
</dbReference>
<organism evidence="7 8">
    <name type="scientific">Streptomyces smyrnaeus</name>
    <dbReference type="NCBI Taxonomy" id="1387713"/>
    <lineage>
        <taxon>Bacteria</taxon>
        <taxon>Bacillati</taxon>
        <taxon>Actinomycetota</taxon>
        <taxon>Actinomycetes</taxon>
        <taxon>Kitasatosporales</taxon>
        <taxon>Streptomycetaceae</taxon>
        <taxon>Streptomyces</taxon>
    </lineage>
</organism>
<dbReference type="PANTHER" id="PTHR42981">
    <property type="entry name" value="PYRUVATE DEHYDROGENASE [UBIQUINONE]"/>
    <property type="match status" value="1"/>
</dbReference>
<dbReference type="RefSeq" id="WP_209209048.1">
    <property type="nucleotide sequence ID" value="NZ_JAFFZM010000001.1"/>
</dbReference>
<dbReference type="InterPro" id="IPR029061">
    <property type="entry name" value="THDP-binding"/>
</dbReference>
<feature type="domain" description="Thiamine pyrophosphate enzyme central" evidence="4">
    <location>
        <begin position="198"/>
        <end position="328"/>
    </location>
</feature>
<dbReference type="Gene3D" id="3.40.50.970">
    <property type="match status" value="2"/>
</dbReference>
<dbReference type="CDD" id="cd07039">
    <property type="entry name" value="TPP_PYR_POX"/>
    <property type="match status" value="1"/>
</dbReference>
<dbReference type="InterPro" id="IPR011766">
    <property type="entry name" value="TPP_enzyme_TPP-bd"/>
</dbReference>
<dbReference type="InterPro" id="IPR012001">
    <property type="entry name" value="Thiamin_PyroP_enz_TPP-bd_dom"/>
</dbReference>
<comment type="similarity">
    <text evidence="1 3">Belongs to the TPP enzyme family.</text>
</comment>
<dbReference type="CDD" id="cd02014">
    <property type="entry name" value="TPP_POX"/>
    <property type="match status" value="1"/>
</dbReference>
<evidence type="ECO:0000256" key="2">
    <source>
        <dbReference type="ARBA" id="ARBA00023052"/>
    </source>
</evidence>
<evidence type="ECO:0000256" key="1">
    <source>
        <dbReference type="ARBA" id="ARBA00007812"/>
    </source>
</evidence>